<gene>
    <name evidence="1" type="ORF">C6T65_17435</name>
</gene>
<dbReference type="AlphaFoldDB" id="A0AA44XYN7"/>
<evidence type="ECO:0000313" key="1">
    <source>
        <dbReference type="EMBL" id="PRH41071.1"/>
    </source>
</evidence>
<dbReference type="EMBL" id="PVHK01000123">
    <property type="protein sequence ID" value="PRH41071.1"/>
    <property type="molecule type" value="Genomic_DNA"/>
</dbReference>
<evidence type="ECO:0000313" key="2">
    <source>
        <dbReference type="Proteomes" id="UP000237632"/>
    </source>
</evidence>
<organism evidence="1 2">
    <name type="scientific">Burkholderia vietnamiensis</name>
    <dbReference type="NCBI Taxonomy" id="60552"/>
    <lineage>
        <taxon>Bacteria</taxon>
        <taxon>Pseudomonadati</taxon>
        <taxon>Pseudomonadota</taxon>
        <taxon>Betaproteobacteria</taxon>
        <taxon>Burkholderiales</taxon>
        <taxon>Burkholderiaceae</taxon>
        <taxon>Burkholderia</taxon>
        <taxon>Burkholderia cepacia complex</taxon>
    </lineage>
</organism>
<reference evidence="1 2" key="1">
    <citation type="submission" date="2018-03" db="EMBL/GenBank/DDBJ databases">
        <authorList>
            <person name="Nguyen K."/>
            <person name="Fouts D."/>
            <person name="Sutton G."/>
        </authorList>
    </citation>
    <scope>NUCLEOTIDE SEQUENCE [LARGE SCALE GENOMIC DNA]</scope>
    <source>
        <strain evidence="1 2">AU3578</strain>
    </source>
</reference>
<evidence type="ECO:0008006" key="3">
    <source>
        <dbReference type="Google" id="ProtNLM"/>
    </source>
</evidence>
<name>A0AA44XYN7_BURVI</name>
<accession>A0AA44XYN7</accession>
<protein>
    <recommendedName>
        <fullName evidence="3">Phage tail protein</fullName>
    </recommendedName>
</protein>
<proteinExistence type="predicted"/>
<sequence>MANNNFKAFAAAAGANVMSQSDYEALAALLTGFVSGTAQSVQLNKVWRQSSIMSAVLAQFIVDLTGQDAIDDGTTATLLTNLKAAVSAQSIDVVGAARKVRATCAANATSITFTADQLVVATALGGLSYMLPSFNKTLNLGTIGAGGMDTGTATAGGWLAVYAIYNPTKAAQHASDPITYPDNGMALLGTMETTAAATSVYSGANMPAGYTASALLAVLPVSSKVGQLKGCLVNGRRISVQQLLALQTSTTQASATSFSLAGAIPKSAVRVSGEVQLVSTSASLIGMAIMADSAVNIGYQNISSSGSASITSNWANDILTTQTLYYTFSNSAGTPTLSLYVSGYEI</sequence>
<comment type="caution">
    <text evidence="1">The sequence shown here is derived from an EMBL/GenBank/DDBJ whole genome shotgun (WGS) entry which is preliminary data.</text>
</comment>
<dbReference type="Proteomes" id="UP000237632">
    <property type="component" value="Unassembled WGS sequence"/>
</dbReference>
<dbReference type="RefSeq" id="WP_105856709.1">
    <property type="nucleotide sequence ID" value="NZ_PVHK01000123.1"/>
</dbReference>